<reference evidence="2" key="1">
    <citation type="submission" date="2023-03" db="EMBL/GenBank/DDBJ databases">
        <title>Chitinimonas shenzhenensis gen. nov., sp. nov., a novel member of family Burkholderiaceae isolated from activated sludge collected in Shen Zhen, China.</title>
        <authorList>
            <person name="Wang X."/>
        </authorList>
    </citation>
    <scope>NUCLEOTIDE SEQUENCE</scope>
    <source>
        <strain evidence="2">DQS-5</strain>
    </source>
</reference>
<evidence type="ECO:0008006" key="4">
    <source>
        <dbReference type="Google" id="ProtNLM"/>
    </source>
</evidence>
<keyword evidence="3" id="KW-1185">Reference proteome</keyword>
<dbReference type="RefSeq" id="WP_284100897.1">
    <property type="nucleotide sequence ID" value="NZ_JARRAF010000011.1"/>
</dbReference>
<keyword evidence="1" id="KW-0732">Signal</keyword>
<dbReference type="Gene3D" id="3.40.50.1460">
    <property type="match status" value="1"/>
</dbReference>
<organism evidence="2 3">
    <name type="scientific">Parachitinimonas caeni</name>
    <dbReference type="NCBI Taxonomy" id="3031301"/>
    <lineage>
        <taxon>Bacteria</taxon>
        <taxon>Pseudomonadati</taxon>
        <taxon>Pseudomonadota</taxon>
        <taxon>Betaproteobacteria</taxon>
        <taxon>Neisseriales</taxon>
        <taxon>Chitinibacteraceae</taxon>
        <taxon>Parachitinimonas</taxon>
    </lineage>
</organism>
<gene>
    <name evidence="2" type="ORF">PZA18_11030</name>
</gene>
<evidence type="ECO:0000313" key="2">
    <source>
        <dbReference type="EMBL" id="MDK2124584.1"/>
    </source>
</evidence>
<evidence type="ECO:0000313" key="3">
    <source>
        <dbReference type="Proteomes" id="UP001172778"/>
    </source>
</evidence>
<name>A0ABT7DXP1_9NEIS</name>
<comment type="caution">
    <text evidence="2">The sequence shown here is derived from an EMBL/GenBank/DDBJ whole genome shotgun (WGS) entry which is preliminary data.</text>
</comment>
<sequence length="759" mass="79882">MKPNRVLPWMVAMALWAPPSLAGVPGEFVLAGKSSGGASKLTLNLDLRPATADVGKNGVVFVAAFWRGAIVFLTPSGWVPATGAPIPLQSGVLATGTIPLLKDADVAAFDCAQIYAGYGTDYSSMLANRSFGLIYGTSGASNGTCDNTALAPFNGLGAVEGYLYSGSGGLQLSPKSTPPSGTSALSGATVAIGSVQGTTDSTGYFSLRGVLAGGGKLKVTGATSGEFGVTVVSDTLTTLGTPSVSRQQAIELVKAEATKVGKVASMLIMGSQNPLPTATRVRSALKSTSEPLAFRTLPAPSWLFWVDFEPYLAFGHATAVVTVDAETGAVQSTLMNSWPSINGSEFYRGEYNKNSDDLVSFPTEEPTAAIPLASVATLYDIPAEAYEPAPVMNDHVAGCTDPKTYALLVRGYDESDSARDVENIKKIMGTRGLGANPDISEYLAGKDTDPVSVLRAKFTELYAKMRPCDTFFLYISAHATKPNDFTIKGVKLKMGGVQLERKVTPPVADDAGTADEFSVIDAQFEKMPACHLYTIVDACYSGAWIPEMKRELENRTGLKAFVFTSTTDAAKSVGYKWWWPTASTGGWFTTQLTSAWQDSSTTAQSSDPPELSGTEAGKAFSKPYNSYRIGLPGIIGQKPQFWIRNKPDETCGCSLGFSLTKPTTEVAAAFTNGTGSCGANTTFNDTFSFKQACSSFTMTESNGSSFTGTIDDAGNVAASRGGSEQMSVKLQTSGSGTGSYAFTNAQGCKTVWQVTFTPK</sequence>
<accession>A0ABT7DXP1</accession>
<dbReference type="Proteomes" id="UP001172778">
    <property type="component" value="Unassembled WGS sequence"/>
</dbReference>
<proteinExistence type="predicted"/>
<feature type="signal peptide" evidence="1">
    <location>
        <begin position="1"/>
        <end position="22"/>
    </location>
</feature>
<dbReference type="EMBL" id="JARRAF010000011">
    <property type="protein sequence ID" value="MDK2124584.1"/>
    <property type="molecule type" value="Genomic_DNA"/>
</dbReference>
<evidence type="ECO:0000256" key="1">
    <source>
        <dbReference type="SAM" id="SignalP"/>
    </source>
</evidence>
<protein>
    <recommendedName>
        <fullName evidence="4">Caspase domain-containing protein</fullName>
    </recommendedName>
</protein>
<feature type="chain" id="PRO_5047256477" description="Caspase domain-containing protein" evidence="1">
    <location>
        <begin position="23"/>
        <end position="759"/>
    </location>
</feature>